<dbReference type="NCBIfam" id="TIGR00229">
    <property type="entry name" value="sensory_box"/>
    <property type="match status" value="1"/>
</dbReference>
<dbReference type="PROSITE" id="PS50109">
    <property type="entry name" value="HIS_KIN"/>
    <property type="match status" value="1"/>
</dbReference>
<keyword evidence="14" id="KW-1185">Reference proteome</keyword>
<feature type="domain" description="Histidine kinase" evidence="10">
    <location>
        <begin position="249"/>
        <end position="470"/>
    </location>
</feature>
<name>A0A267MMR3_9FIRM</name>
<dbReference type="Pfam" id="PF13426">
    <property type="entry name" value="PAS_9"/>
    <property type="match status" value="1"/>
</dbReference>
<evidence type="ECO:0000256" key="7">
    <source>
        <dbReference type="ARBA" id="ARBA00022840"/>
    </source>
</evidence>
<dbReference type="GO" id="GO:0000155">
    <property type="term" value="F:phosphorelay sensor kinase activity"/>
    <property type="evidence" value="ECO:0007669"/>
    <property type="project" value="InterPro"/>
</dbReference>
<feature type="domain" description="PAS" evidence="11">
    <location>
        <begin position="101"/>
        <end position="171"/>
    </location>
</feature>
<dbReference type="Pfam" id="PF02518">
    <property type="entry name" value="HATPase_c"/>
    <property type="match status" value="1"/>
</dbReference>
<dbReference type="InterPro" id="IPR000014">
    <property type="entry name" value="PAS"/>
</dbReference>
<comment type="catalytic activity">
    <reaction evidence="1">
        <text>ATP + protein L-histidine = ADP + protein N-phospho-L-histidine.</text>
        <dbReference type="EC" id="2.7.13.3"/>
    </reaction>
</comment>
<dbReference type="SUPFAM" id="SSF47384">
    <property type="entry name" value="Homodimeric domain of signal transducing histidine kinase"/>
    <property type="match status" value="1"/>
</dbReference>
<evidence type="ECO:0000259" key="10">
    <source>
        <dbReference type="PROSITE" id="PS50109"/>
    </source>
</evidence>
<dbReference type="InterPro" id="IPR005467">
    <property type="entry name" value="His_kinase_dom"/>
</dbReference>
<dbReference type="InterPro" id="IPR035965">
    <property type="entry name" value="PAS-like_dom_sf"/>
</dbReference>
<dbReference type="PRINTS" id="PR00344">
    <property type="entry name" value="BCTRLSENSOR"/>
</dbReference>
<gene>
    <name evidence="13" type="ORF">CCE28_06940</name>
</gene>
<proteinExistence type="predicted"/>
<keyword evidence="3" id="KW-0597">Phosphoprotein</keyword>
<evidence type="ECO:0000256" key="1">
    <source>
        <dbReference type="ARBA" id="ARBA00000085"/>
    </source>
</evidence>
<comment type="caution">
    <text evidence="13">The sequence shown here is derived from an EMBL/GenBank/DDBJ whole genome shotgun (WGS) entry which is preliminary data.</text>
</comment>
<dbReference type="SMART" id="SM00388">
    <property type="entry name" value="HisKA"/>
    <property type="match status" value="1"/>
</dbReference>
<keyword evidence="7" id="KW-0067">ATP-binding</keyword>
<dbReference type="RefSeq" id="WP_095132339.1">
    <property type="nucleotide sequence ID" value="NZ_NIBG01000004.1"/>
</dbReference>
<evidence type="ECO:0000256" key="5">
    <source>
        <dbReference type="ARBA" id="ARBA00022741"/>
    </source>
</evidence>
<evidence type="ECO:0000313" key="13">
    <source>
        <dbReference type="EMBL" id="PAB60103.1"/>
    </source>
</evidence>
<dbReference type="SMART" id="SM00091">
    <property type="entry name" value="PAS"/>
    <property type="match status" value="1"/>
</dbReference>
<dbReference type="SMART" id="SM00387">
    <property type="entry name" value="HATPase_c"/>
    <property type="match status" value="1"/>
</dbReference>
<dbReference type="SUPFAM" id="SSF55874">
    <property type="entry name" value="ATPase domain of HSP90 chaperone/DNA topoisomerase II/histidine kinase"/>
    <property type="match status" value="1"/>
</dbReference>
<dbReference type="PROSITE" id="PS50113">
    <property type="entry name" value="PAC"/>
    <property type="match status" value="1"/>
</dbReference>
<dbReference type="EMBL" id="NIBG01000004">
    <property type="protein sequence ID" value="PAB60103.1"/>
    <property type="molecule type" value="Genomic_DNA"/>
</dbReference>
<dbReference type="FunFam" id="3.30.565.10:FF:000037">
    <property type="entry name" value="Hybrid sensor histidine kinase/response regulator"/>
    <property type="match status" value="1"/>
</dbReference>
<dbReference type="PANTHER" id="PTHR43547">
    <property type="entry name" value="TWO-COMPONENT HISTIDINE KINASE"/>
    <property type="match status" value="1"/>
</dbReference>
<evidence type="ECO:0000256" key="4">
    <source>
        <dbReference type="ARBA" id="ARBA00022679"/>
    </source>
</evidence>
<dbReference type="OrthoDB" id="9813394at2"/>
<dbReference type="InterPro" id="IPR036097">
    <property type="entry name" value="HisK_dim/P_sf"/>
</dbReference>
<dbReference type="CDD" id="cd00082">
    <property type="entry name" value="HisKA"/>
    <property type="match status" value="1"/>
</dbReference>
<evidence type="ECO:0000259" key="12">
    <source>
        <dbReference type="PROSITE" id="PS50113"/>
    </source>
</evidence>
<accession>A0A267MMR3</accession>
<feature type="coiled-coil region" evidence="9">
    <location>
        <begin position="8"/>
        <end position="35"/>
    </location>
</feature>
<feature type="domain" description="PAC" evidence="12">
    <location>
        <begin position="175"/>
        <end position="225"/>
    </location>
</feature>
<protein>
    <recommendedName>
        <fullName evidence="2">histidine kinase</fullName>
        <ecNumber evidence="2">2.7.13.3</ecNumber>
    </recommendedName>
</protein>
<keyword evidence="9" id="KW-0175">Coiled coil</keyword>
<dbReference type="InterPro" id="IPR004358">
    <property type="entry name" value="Sig_transdc_His_kin-like_C"/>
</dbReference>
<dbReference type="PANTHER" id="PTHR43547:SF2">
    <property type="entry name" value="HYBRID SIGNAL TRANSDUCTION HISTIDINE KINASE C"/>
    <property type="match status" value="1"/>
</dbReference>
<evidence type="ECO:0000256" key="9">
    <source>
        <dbReference type="SAM" id="Coils"/>
    </source>
</evidence>
<dbReference type="Gene3D" id="3.30.565.10">
    <property type="entry name" value="Histidine kinase-like ATPase, C-terminal domain"/>
    <property type="match status" value="1"/>
</dbReference>
<dbReference type="CDD" id="cd16922">
    <property type="entry name" value="HATPase_EvgS-ArcB-TorS-like"/>
    <property type="match status" value="1"/>
</dbReference>
<sequence length="501" mass="57755">MDGCHTVEDKLIKEIEVLKIELKETKELLKEKEDTLMKTHACYKKILNDIPEFVEMTDSDETSVDCKGCDEYRDLSCEIKGQGYKRVMCCYKIFQEKLKKSENRYEKLFQLSPDAIVVQKGDIVTLCNEAAARLVGVEKAEDLIGKSAKDFLLPTYHENMEKKVSDIIEKNVVITDTTEKMKRTNGEIINIETRGVAFEYDNDIHALGIIRDISERKRTEKLTKDFMESQRQLKEALEYDQLKNEFFSNMSHEFKTPLNVILGTIQLLELYGQESNYLMDNIPKKIKRMKQNCYRLLRLVNNLIDITKLDCGFMKLRLRKYDIVKILDSIVTSILDYAINKDLNISFHTRIYKKMISIDVHMIERVILNLIANAIKFSNSGGNIKIKLYEIKDHIYITVEDSGIGIPQNKLSGIFERFNQIDRSLTRNQEGSGIGLSIVKSLVELHNGSVSVESEIGKGSTFTVKLPICVNSDDVEHDIDNTLEYNGQIERIKIEFADIYF</sequence>
<dbReference type="Gene3D" id="3.30.450.20">
    <property type="entry name" value="PAS domain"/>
    <property type="match status" value="1"/>
</dbReference>
<dbReference type="Pfam" id="PF00512">
    <property type="entry name" value="HisKA"/>
    <property type="match status" value="1"/>
</dbReference>
<dbReference type="InterPro" id="IPR003594">
    <property type="entry name" value="HATPase_dom"/>
</dbReference>
<keyword evidence="8" id="KW-0902">Two-component regulatory system</keyword>
<dbReference type="PROSITE" id="PS50112">
    <property type="entry name" value="PAS"/>
    <property type="match status" value="1"/>
</dbReference>
<dbReference type="SUPFAM" id="SSF55785">
    <property type="entry name" value="PYP-like sensor domain (PAS domain)"/>
    <property type="match status" value="1"/>
</dbReference>
<reference evidence="13 14" key="1">
    <citation type="submission" date="2017-06" db="EMBL/GenBank/DDBJ databases">
        <title>Draft genome sequence of anaerobic fermentative bacterium Anaeromicrobium sediminis DY2726D isolated from West Pacific Ocean sediments.</title>
        <authorList>
            <person name="Zeng X."/>
        </authorList>
    </citation>
    <scope>NUCLEOTIDE SEQUENCE [LARGE SCALE GENOMIC DNA]</scope>
    <source>
        <strain evidence="13 14">DY2726D</strain>
    </source>
</reference>
<evidence type="ECO:0000256" key="2">
    <source>
        <dbReference type="ARBA" id="ARBA00012438"/>
    </source>
</evidence>
<dbReference type="CDD" id="cd00130">
    <property type="entry name" value="PAS"/>
    <property type="match status" value="1"/>
</dbReference>
<dbReference type="GO" id="GO:0005524">
    <property type="term" value="F:ATP binding"/>
    <property type="evidence" value="ECO:0007669"/>
    <property type="project" value="UniProtKB-KW"/>
</dbReference>
<keyword evidence="5" id="KW-0547">Nucleotide-binding</keyword>
<evidence type="ECO:0000259" key="11">
    <source>
        <dbReference type="PROSITE" id="PS50112"/>
    </source>
</evidence>
<organism evidence="13 14">
    <name type="scientific">Anaeromicrobium sediminis</name>
    <dbReference type="NCBI Taxonomy" id="1478221"/>
    <lineage>
        <taxon>Bacteria</taxon>
        <taxon>Bacillati</taxon>
        <taxon>Bacillota</taxon>
        <taxon>Clostridia</taxon>
        <taxon>Peptostreptococcales</taxon>
        <taxon>Thermotaleaceae</taxon>
        <taxon>Anaeromicrobium</taxon>
    </lineage>
</organism>
<evidence type="ECO:0000313" key="14">
    <source>
        <dbReference type="Proteomes" id="UP000216024"/>
    </source>
</evidence>
<evidence type="ECO:0000256" key="3">
    <source>
        <dbReference type="ARBA" id="ARBA00022553"/>
    </source>
</evidence>
<dbReference type="InterPro" id="IPR000700">
    <property type="entry name" value="PAS-assoc_C"/>
</dbReference>
<dbReference type="InterPro" id="IPR003661">
    <property type="entry name" value="HisK_dim/P_dom"/>
</dbReference>
<dbReference type="InterPro" id="IPR036890">
    <property type="entry name" value="HATPase_C_sf"/>
</dbReference>
<dbReference type="EC" id="2.7.13.3" evidence="2"/>
<evidence type="ECO:0000256" key="8">
    <source>
        <dbReference type="ARBA" id="ARBA00023012"/>
    </source>
</evidence>
<dbReference type="Proteomes" id="UP000216024">
    <property type="component" value="Unassembled WGS sequence"/>
</dbReference>
<dbReference type="Gene3D" id="1.10.287.130">
    <property type="match status" value="1"/>
</dbReference>
<evidence type="ECO:0000256" key="6">
    <source>
        <dbReference type="ARBA" id="ARBA00022777"/>
    </source>
</evidence>
<keyword evidence="6" id="KW-0418">Kinase</keyword>
<dbReference type="AlphaFoldDB" id="A0A267MMR3"/>
<keyword evidence="4" id="KW-0808">Transferase</keyword>